<protein>
    <submittedName>
        <fullName evidence="1">Uncharacterized protein</fullName>
    </submittedName>
</protein>
<comment type="caution">
    <text evidence="1">The sequence shown here is derived from an EMBL/GenBank/DDBJ whole genome shotgun (WGS) entry which is preliminary data.</text>
</comment>
<evidence type="ECO:0000313" key="1">
    <source>
        <dbReference type="EMBL" id="GAH88651.1"/>
    </source>
</evidence>
<gene>
    <name evidence="1" type="ORF">S03H2_63985</name>
</gene>
<name>X1J1T5_9ZZZZ</name>
<dbReference type="EMBL" id="BARU01041510">
    <property type="protein sequence ID" value="GAH88651.1"/>
    <property type="molecule type" value="Genomic_DNA"/>
</dbReference>
<dbReference type="AlphaFoldDB" id="X1J1T5"/>
<feature type="non-terminal residue" evidence="1">
    <location>
        <position position="170"/>
    </location>
</feature>
<organism evidence="1">
    <name type="scientific">marine sediment metagenome</name>
    <dbReference type="NCBI Taxonomy" id="412755"/>
    <lineage>
        <taxon>unclassified sequences</taxon>
        <taxon>metagenomes</taxon>
        <taxon>ecological metagenomes</taxon>
    </lineage>
</organism>
<accession>X1J1T5</accession>
<sequence length="170" mass="18210">MGGFSTPTAAAGGITKLSELTIDAAPGKAKDIAELILTARGDILYRNTEAARLAADYGLGYNFLHAQNTGVDQPEWADVQDFIRYISGTEVWHYAIALPTLVIPEPDISVVVAEDHEGGGHVAEKTLIIPEPVLVAVAEVSSVLIDDCEDAWNEYVQENVTSTADADEKK</sequence>
<proteinExistence type="predicted"/>
<reference evidence="1" key="1">
    <citation type="journal article" date="2014" name="Front. Microbiol.">
        <title>High frequency of phylogenetically diverse reductive dehalogenase-homologous genes in deep subseafloor sedimentary metagenomes.</title>
        <authorList>
            <person name="Kawai M."/>
            <person name="Futagami T."/>
            <person name="Toyoda A."/>
            <person name="Takaki Y."/>
            <person name="Nishi S."/>
            <person name="Hori S."/>
            <person name="Arai W."/>
            <person name="Tsubouchi T."/>
            <person name="Morono Y."/>
            <person name="Uchiyama I."/>
            <person name="Ito T."/>
            <person name="Fujiyama A."/>
            <person name="Inagaki F."/>
            <person name="Takami H."/>
        </authorList>
    </citation>
    <scope>NUCLEOTIDE SEQUENCE</scope>
    <source>
        <strain evidence="1">Expedition CK06-06</strain>
    </source>
</reference>